<dbReference type="EMBL" id="BEYU01000007">
    <property type="protein sequence ID" value="GBG24631.1"/>
    <property type="molecule type" value="Genomic_DNA"/>
</dbReference>
<dbReference type="PROSITE" id="PS50082">
    <property type="entry name" value="WD_REPEATS_2"/>
    <property type="match status" value="1"/>
</dbReference>
<comment type="caution">
    <text evidence="5">The sequence shown here is derived from an EMBL/GenBank/DDBJ whole genome shotgun (WGS) entry which is preliminary data.</text>
</comment>
<evidence type="ECO:0000256" key="4">
    <source>
        <dbReference type="SAM" id="MobiDB-lite"/>
    </source>
</evidence>
<protein>
    <submittedName>
        <fullName evidence="5">mRNA export factor</fullName>
    </submittedName>
</protein>
<proteinExistence type="predicted"/>
<feature type="compositionally biased region" description="Gly residues" evidence="4">
    <location>
        <begin position="70"/>
        <end position="79"/>
    </location>
</feature>
<name>A0A2R5G986_9STRA</name>
<feature type="region of interest" description="Disordered" evidence="4">
    <location>
        <begin position="34"/>
        <end position="79"/>
    </location>
</feature>
<sequence>MSFGTSFGSSSFGGGGGGGGFGATNNGGSGGFSFGGGNTGGNTGGGGFGQPAANGGGFMQQSQPQQMQGNQGGNAAGGLPFGMVMSENNDYEIPRDQNSAQDSFSSVAWSPVQGSNLLIAGSWDGKVRCYEVQDNGHQFQAQLQASVDCGAPVLDVCFKHDGTGCFAATAGNMAKMWTFSSSGQQTAQDVGKHDAPIRAIRWIQESNLLATAGWDNKLRYWDLRSSQPVLDLQLPGRCDCMDIKFPYAVVATGGTEDERQVIIYNLQNNPRVPERVMNEQPPSNTTLANNRPAQTKPLKRQYRTVAIFPNGGGFAVASIEGRCSIQYFQSHRLKDNFAFKCHRDKNNKQIFSVNEIAIHQQFGTFATVGNDGMWNFWDKDSKQRLKAGQPVKMQTGDVVPIVACAFNTAGNLFAYAVSYDWSKGAQGCPNANVSTIMIHRTTENEIKPKTR</sequence>
<dbReference type="InterPro" id="IPR001680">
    <property type="entry name" value="WD40_rpt"/>
</dbReference>
<evidence type="ECO:0000256" key="1">
    <source>
        <dbReference type="ARBA" id="ARBA00022574"/>
    </source>
</evidence>
<dbReference type="SMART" id="SM00320">
    <property type="entry name" value="WD40"/>
    <property type="match status" value="4"/>
</dbReference>
<evidence type="ECO:0000313" key="6">
    <source>
        <dbReference type="Proteomes" id="UP000241890"/>
    </source>
</evidence>
<dbReference type="SUPFAM" id="SSF50978">
    <property type="entry name" value="WD40 repeat-like"/>
    <property type="match status" value="1"/>
</dbReference>
<dbReference type="InterPro" id="IPR015943">
    <property type="entry name" value="WD40/YVTN_repeat-like_dom_sf"/>
</dbReference>
<feature type="region of interest" description="Disordered" evidence="4">
    <location>
        <begin position="273"/>
        <end position="295"/>
    </location>
</feature>
<accession>A0A2R5G986</accession>
<organism evidence="5 6">
    <name type="scientific">Hondaea fermentalgiana</name>
    <dbReference type="NCBI Taxonomy" id="2315210"/>
    <lineage>
        <taxon>Eukaryota</taxon>
        <taxon>Sar</taxon>
        <taxon>Stramenopiles</taxon>
        <taxon>Bigyra</taxon>
        <taxon>Labyrinthulomycetes</taxon>
        <taxon>Thraustochytrida</taxon>
        <taxon>Thraustochytriidae</taxon>
        <taxon>Hondaea</taxon>
    </lineage>
</organism>
<dbReference type="PROSITE" id="PS50294">
    <property type="entry name" value="WD_REPEATS_REGION"/>
    <property type="match status" value="1"/>
</dbReference>
<feature type="compositionally biased region" description="Polar residues" evidence="4">
    <location>
        <begin position="280"/>
        <end position="293"/>
    </location>
</feature>
<dbReference type="AlphaFoldDB" id="A0A2R5G986"/>
<dbReference type="InterPro" id="IPR036322">
    <property type="entry name" value="WD40_repeat_dom_sf"/>
</dbReference>
<dbReference type="Pfam" id="PF00400">
    <property type="entry name" value="WD40"/>
    <property type="match status" value="2"/>
</dbReference>
<keyword evidence="1 3" id="KW-0853">WD repeat</keyword>
<gene>
    <name evidence="5" type="ORF">FCC1311_008502</name>
</gene>
<dbReference type="InParanoid" id="A0A2R5G986"/>
<feature type="compositionally biased region" description="Low complexity" evidence="4">
    <location>
        <begin position="59"/>
        <end position="69"/>
    </location>
</feature>
<keyword evidence="6" id="KW-1185">Reference proteome</keyword>
<evidence type="ECO:0000313" key="5">
    <source>
        <dbReference type="EMBL" id="GBG24631.1"/>
    </source>
</evidence>
<dbReference type="Gene3D" id="2.130.10.10">
    <property type="entry name" value="YVTN repeat-like/Quinoprotein amine dehydrogenase"/>
    <property type="match status" value="1"/>
</dbReference>
<evidence type="ECO:0000256" key="2">
    <source>
        <dbReference type="ARBA" id="ARBA00022737"/>
    </source>
</evidence>
<dbReference type="OrthoDB" id="256303at2759"/>
<feature type="repeat" description="WD" evidence="3">
    <location>
        <begin position="190"/>
        <end position="231"/>
    </location>
</feature>
<dbReference type="PANTHER" id="PTHR10971">
    <property type="entry name" value="MRNA EXPORT FACTOR AND BUB3"/>
    <property type="match status" value="1"/>
</dbReference>
<keyword evidence="2" id="KW-0677">Repeat</keyword>
<reference evidence="5 6" key="1">
    <citation type="submission" date="2017-12" db="EMBL/GenBank/DDBJ databases">
        <title>Sequencing, de novo assembly and annotation of complete genome of a new Thraustochytrid species, strain FCC1311.</title>
        <authorList>
            <person name="Sedici K."/>
            <person name="Godart F."/>
            <person name="Aiese Cigliano R."/>
            <person name="Sanseverino W."/>
            <person name="Barakat M."/>
            <person name="Ortet P."/>
            <person name="Marechal E."/>
            <person name="Cagnac O."/>
            <person name="Amato A."/>
        </authorList>
    </citation>
    <scope>NUCLEOTIDE SEQUENCE [LARGE SCALE GENOMIC DNA]</scope>
</reference>
<evidence type="ECO:0000256" key="3">
    <source>
        <dbReference type="PROSITE-ProRule" id="PRU00221"/>
    </source>
</evidence>
<feature type="compositionally biased region" description="Gly residues" evidence="4">
    <location>
        <begin position="34"/>
        <end position="58"/>
    </location>
</feature>
<dbReference type="Proteomes" id="UP000241890">
    <property type="component" value="Unassembled WGS sequence"/>
</dbReference>